<reference evidence="1" key="1">
    <citation type="submission" date="2021-08" db="EMBL/GenBank/DDBJ databases">
        <authorList>
            <person name="Zhang H."/>
            <person name="Xu M."/>
            <person name="Yu Z."/>
            <person name="Yang L."/>
            <person name="Cai Y."/>
        </authorList>
    </citation>
    <scope>NUCLEOTIDE SEQUENCE</scope>
    <source>
        <strain evidence="1">CHL1</strain>
    </source>
</reference>
<protein>
    <submittedName>
        <fullName evidence="1">Uncharacterized protein</fullName>
    </submittedName>
</protein>
<accession>A0A9E6RE71</accession>
<organism evidence="1 2">
    <name type="scientific">Chenggangzhangella methanolivorans</name>
    <dbReference type="NCBI Taxonomy" id="1437009"/>
    <lineage>
        <taxon>Bacteria</taxon>
        <taxon>Pseudomonadati</taxon>
        <taxon>Pseudomonadota</taxon>
        <taxon>Alphaproteobacteria</taxon>
        <taxon>Hyphomicrobiales</taxon>
        <taxon>Methylopilaceae</taxon>
        <taxon>Chenggangzhangella</taxon>
    </lineage>
</organism>
<dbReference type="EMBL" id="CP081869">
    <property type="protein sequence ID" value="QZN99540.1"/>
    <property type="molecule type" value="Genomic_DNA"/>
</dbReference>
<keyword evidence="2" id="KW-1185">Reference proteome</keyword>
<evidence type="ECO:0000313" key="2">
    <source>
        <dbReference type="Proteomes" id="UP000825701"/>
    </source>
</evidence>
<name>A0A9E6RE71_9HYPH</name>
<dbReference type="KEGG" id="cmet:K6K41_22990"/>
<sequence>MGPAGPAGAAGAPKRVERYTATTNAAGVAVFSWTACAAPPDVQVLETWSGDAQIGGSITAQSLGGATVLAKVSRGTLLLSAGPFQTAAAGVAVTVRVIC</sequence>
<dbReference type="AlphaFoldDB" id="A0A9E6RE71"/>
<gene>
    <name evidence="1" type="ORF">K6K41_22990</name>
</gene>
<evidence type="ECO:0000313" key="1">
    <source>
        <dbReference type="EMBL" id="QZN99540.1"/>
    </source>
</evidence>
<proteinExistence type="predicted"/>
<dbReference type="Proteomes" id="UP000825701">
    <property type="component" value="Chromosome"/>
</dbReference>
<dbReference type="RefSeq" id="WP_261402624.1">
    <property type="nucleotide sequence ID" value="NZ_CP081869.1"/>
</dbReference>